<keyword evidence="4" id="KW-1185">Reference proteome</keyword>
<reference evidence="3 4" key="1">
    <citation type="submission" date="2024-02" db="EMBL/GenBank/DDBJ databases">
        <title>A novel Wenzhouxiangellaceae bacterium, isolated from coastal sediments.</title>
        <authorList>
            <person name="Du Z.-J."/>
            <person name="Ye Y.-Q."/>
            <person name="Zhang X.-Y."/>
        </authorList>
    </citation>
    <scope>NUCLEOTIDE SEQUENCE [LARGE SCALE GENOMIC DNA]</scope>
    <source>
        <strain evidence="3 4">CH-27</strain>
    </source>
</reference>
<dbReference type="AlphaFoldDB" id="A0AAW9R9V0"/>
<protein>
    <submittedName>
        <fullName evidence="3">Uncharacterized protein</fullName>
    </submittedName>
</protein>
<feature type="chain" id="PRO_5043746035" evidence="2">
    <location>
        <begin position="20"/>
        <end position="386"/>
    </location>
</feature>
<proteinExistence type="predicted"/>
<feature type="compositionally biased region" description="Polar residues" evidence="1">
    <location>
        <begin position="367"/>
        <end position="378"/>
    </location>
</feature>
<dbReference type="EMBL" id="JAZHOG010000001">
    <property type="protein sequence ID" value="MEJ8566542.1"/>
    <property type="molecule type" value="Genomic_DNA"/>
</dbReference>
<comment type="caution">
    <text evidence="3">The sequence shown here is derived from an EMBL/GenBank/DDBJ whole genome shotgun (WGS) entry which is preliminary data.</text>
</comment>
<feature type="signal peptide" evidence="2">
    <location>
        <begin position="1"/>
        <end position="19"/>
    </location>
</feature>
<sequence>MSLVALVSGVALASQPAQAEQTWGYVVGSFSTATYADDESCPEGINPEGKELDRRNLLSLGYTPDEAQKILLEGPASVGADWSILPMRGRIDGKPVNVFTYPESVPDPHIKTLRGSIAYGFNLDGQVTAEDFQDPETGASGIDNQLFRAVGCLQEYHINLPVRPLYEAMMWNYAIDTMPAWLISITGSDLRGDGPVTVRFLKATHHPERDADKGILAGVTYLIADEPDPGINTFEGRIENGMLTVQPGDLRLPGESPILTELDLAEAQLRFRFLPDGGGLQGFVGGYQPWLDFYFMHAALGSANEQSGNDVPGIYYALKRLADADPDPDSGANRRISAAYQLQAMPAFLATREGQVVAVPGEPPEQSRANELTLNGNPTKRDGSSE</sequence>
<feature type="region of interest" description="Disordered" evidence="1">
    <location>
        <begin position="360"/>
        <end position="386"/>
    </location>
</feature>
<dbReference type="Proteomes" id="UP001359886">
    <property type="component" value="Unassembled WGS sequence"/>
</dbReference>
<name>A0AAW9R9V0_9GAMM</name>
<organism evidence="3 4">
    <name type="scientific">Elongatibacter sediminis</name>
    <dbReference type="NCBI Taxonomy" id="3119006"/>
    <lineage>
        <taxon>Bacteria</taxon>
        <taxon>Pseudomonadati</taxon>
        <taxon>Pseudomonadota</taxon>
        <taxon>Gammaproteobacteria</taxon>
        <taxon>Chromatiales</taxon>
        <taxon>Wenzhouxiangellaceae</taxon>
        <taxon>Elongatibacter</taxon>
    </lineage>
</organism>
<keyword evidence="2" id="KW-0732">Signal</keyword>
<dbReference type="RefSeq" id="WP_354693859.1">
    <property type="nucleotide sequence ID" value="NZ_JAZHOG010000001.1"/>
</dbReference>
<accession>A0AAW9R9V0</accession>
<evidence type="ECO:0000256" key="1">
    <source>
        <dbReference type="SAM" id="MobiDB-lite"/>
    </source>
</evidence>
<gene>
    <name evidence="3" type="ORF">V3330_02785</name>
</gene>
<evidence type="ECO:0000256" key="2">
    <source>
        <dbReference type="SAM" id="SignalP"/>
    </source>
</evidence>
<evidence type="ECO:0000313" key="4">
    <source>
        <dbReference type="Proteomes" id="UP001359886"/>
    </source>
</evidence>
<evidence type="ECO:0000313" key="3">
    <source>
        <dbReference type="EMBL" id="MEJ8566542.1"/>
    </source>
</evidence>